<dbReference type="GO" id="GO:0016020">
    <property type="term" value="C:membrane"/>
    <property type="evidence" value="ECO:0007669"/>
    <property type="project" value="UniProtKB-SubCell"/>
</dbReference>
<feature type="domain" description="Wax synthase" evidence="10">
    <location>
        <begin position="174"/>
        <end position="252"/>
    </location>
</feature>
<protein>
    <submittedName>
        <fullName evidence="11">Putative long-chain-alcohol O-fatty-acyltransferase 1</fullName>
    </submittedName>
</protein>
<organism evidence="11 12">
    <name type="scientific">Apostasia shenzhenica</name>
    <dbReference type="NCBI Taxonomy" id="1088818"/>
    <lineage>
        <taxon>Eukaryota</taxon>
        <taxon>Viridiplantae</taxon>
        <taxon>Streptophyta</taxon>
        <taxon>Embryophyta</taxon>
        <taxon>Tracheophyta</taxon>
        <taxon>Spermatophyta</taxon>
        <taxon>Magnoliopsida</taxon>
        <taxon>Liliopsida</taxon>
        <taxon>Asparagales</taxon>
        <taxon>Orchidaceae</taxon>
        <taxon>Apostasioideae</taxon>
        <taxon>Apostasia</taxon>
    </lineage>
</organism>
<dbReference type="InterPro" id="IPR044851">
    <property type="entry name" value="Wax_synthase"/>
</dbReference>
<dbReference type="InterPro" id="IPR017088">
    <property type="entry name" value="Wax_synthase_Magnoliopsida"/>
</dbReference>
<feature type="transmembrane region" description="Helical" evidence="9">
    <location>
        <begin position="65"/>
        <end position="82"/>
    </location>
</feature>
<evidence type="ECO:0000256" key="9">
    <source>
        <dbReference type="SAM" id="Phobius"/>
    </source>
</evidence>
<evidence type="ECO:0000256" key="7">
    <source>
        <dbReference type="ARBA" id="ARBA00023136"/>
    </source>
</evidence>
<comment type="subcellular location">
    <subcellularLocation>
        <location evidence="1">Membrane</location>
        <topology evidence="1">Multi-pass membrane protein</topology>
    </subcellularLocation>
</comment>
<keyword evidence="7 9" id="KW-0472">Membrane</keyword>
<dbReference type="GO" id="GO:0006629">
    <property type="term" value="P:lipid metabolic process"/>
    <property type="evidence" value="ECO:0007669"/>
    <property type="project" value="InterPro"/>
</dbReference>
<keyword evidence="6 9" id="KW-1133">Transmembrane helix</keyword>
<dbReference type="PIRSF" id="PIRSF037006">
    <property type="entry name" value="Wax_synthase"/>
    <property type="match status" value="1"/>
</dbReference>
<proteinExistence type="inferred from homology"/>
<evidence type="ECO:0000256" key="1">
    <source>
        <dbReference type="ARBA" id="ARBA00004141"/>
    </source>
</evidence>
<sequence length="332" mass="37122">MEGEMKALLKVSATSSALMAYARFSSAKIPPGFLRLLSLLPVISPLFFLPLSFSSIQLRTISGGLLAWLTVFKLLLLSFDAGPLSPSLPFFSFLLLALFPVNLRPAARRKSPHLLPTAIKALLFSILLFLYRHRDRFPSFLLLLLYCCHIYLTIELVYTGAAFIAGVLLGLNLEPQFNAPYLSTSLQDFWGRRWNLVVTTVLRSSVYNPVRRRWGSAAGIVATFIVSGVMHELTLYYFTLAPPTGEMFSFFLLHGACTVLEMRLKKAAGNREVGWRPHPAAATAATLGFVVATAFWLFFPPIMRNGSDERVLDECEAMIGFLKQFLGRFELR</sequence>
<comment type="pathway">
    <text evidence="2">Secondary metabolite biosynthesis.</text>
</comment>
<dbReference type="STRING" id="1088818.A0A2I0AWW0"/>
<accession>A0A2I0AWW0</accession>
<dbReference type="PANTHER" id="PTHR31595:SF57">
    <property type="entry name" value="OS04G0481900 PROTEIN"/>
    <property type="match status" value="1"/>
</dbReference>
<evidence type="ECO:0000256" key="5">
    <source>
        <dbReference type="ARBA" id="ARBA00022692"/>
    </source>
</evidence>
<reference evidence="11 12" key="1">
    <citation type="journal article" date="2017" name="Nature">
        <title>The Apostasia genome and the evolution of orchids.</title>
        <authorList>
            <person name="Zhang G.Q."/>
            <person name="Liu K.W."/>
            <person name="Li Z."/>
            <person name="Lohaus R."/>
            <person name="Hsiao Y.Y."/>
            <person name="Niu S.C."/>
            <person name="Wang J.Y."/>
            <person name="Lin Y.C."/>
            <person name="Xu Q."/>
            <person name="Chen L.J."/>
            <person name="Yoshida K."/>
            <person name="Fujiwara S."/>
            <person name="Wang Z.W."/>
            <person name="Zhang Y.Q."/>
            <person name="Mitsuda N."/>
            <person name="Wang M."/>
            <person name="Liu G.H."/>
            <person name="Pecoraro L."/>
            <person name="Huang H.X."/>
            <person name="Xiao X.J."/>
            <person name="Lin M."/>
            <person name="Wu X.Y."/>
            <person name="Wu W.L."/>
            <person name="Chen Y.Y."/>
            <person name="Chang S.B."/>
            <person name="Sakamoto S."/>
            <person name="Ohme-Takagi M."/>
            <person name="Yagi M."/>
            <person name="Zeng S.J."/>
            <person name="Shen C.Y."/>
            <person name="Yeh C.M."/>
            <person name="Luo Y.B."/>
            <person name="Tsai W.C."/>
            <person name="Van de Peer Y."/>
            <person name="Liu Z.J."/>
        </authorList>
    </citation>
    <scope>NUCLEOTIDE SEQUENCE [LARGE SCALE GENOMIC DNA]</scope>
    <source>
        <strain evidence="12">cv. Shenzhen</strain>
        <tissue evidence="11">Stem</tissue>
    </source>
</reference>
<evidence type="ECO:0000256" key="3">
    <source>
        <dbReference type="ARBA" id="ARBA00007282"/>
    </source>
</evidence>
<feature type="transmembrane region" description="Helical" evidence="9">
    <location>
        <begin position="114"/>
        <end position="131"/>
    </location>
</feature>
<dbReference type="OrthoDB" id="1077582at2759"/>
<evidence type="ECO:0000256" key="4">
    <source>
        <dbReference type="ARBA" id="ARBA00022679"/>
    </source>
</evidence>
<evidence type="ECO:0000256" key="8">
    <source>
        <dbReference type="ARBA" id="ARBA00023315"/>
    </source>
</evidence>
<dbReference type="GO" id="GO:0008374">
    <property type="term" value="F:O-acyltransferase activity"/>
    <property type="evidence" value="ECO:0007669"/>
    <property type="project" value="InterPro"/>
</dbReference>
<feature type="transmembrane region" description="Helical" evidence="9">
    <location>
        <begin position="32"/>
        <end position="53"/>
    </location>
</feature>
<comment type="similarity">
    <text evidence="3">Belongs to the wax synthase family.</text>
</comment>
<evidence type="ECO:0000313" key="12">
    <source>
        <dbReference type="Proteomes" id="UP000236161"/>
    </source>
</evidence>
<feature type="transmembrane region" description="Helical" evidence="9">
    <location>
        <begin position="143"/>
        <end position="171"/>
    </location>
</feature>
<keyword evidence="12" id="KW-1185">Reference proteome</keyword>
<dbReference type="Proteomes" id="UP000236161">
    <property type="component" value="Unassembled WGS sequence"/>
</dbReference>
<dbReference type="PANTHER" id="PTHR31595">
    <property type="entry name" value="LONG-CHAIN-ALCOHOL O-FATTY-ACYLTRANSFERASE 3-RELATED"/>
    <property type="match status" value="1"/>
</dbReference>
<keyword evidence="5 9" id="KW-0812">Transmembrane</keyword>
<dbReference type="EMBL" id="KZ451942">
    <property type="protein sequence ID" value="PKA60035.1"/>
    <property type="molecule type" value="Genomic_DNA"/>
</dbReference>
<dbReference type="Pfam" id="PF13813">
    <property type="entry name" value="MBOAT_2"/>
    <property type="match status" value="1"/>
</dbReference>
<evidence type="ECO:0000259" key="10">
    <source>
        <dbReference type="Pfam" id="PF13813"/>
    </source>
</evidence>
<evidence type="ECO:0000256" key="6">
    <source>
        <dbReference type="ARBA" id="ARBA00022989"/>
    </source>
</evidence>
<feature type="transmembrane region" description="Helical" evidence="9">
    <location>
        <begin position="280"/>
        <end position="299"/>
    </location>
</feature>
<gene>
    <name evidence="11" type="primary">AT1</name>
    <name evidence="11" type="ORF">AXF42_Ash009719</name>
</gene>
<name>A0A2I0AWW0_9ASPA</name>
<keyword evidence="8 11" id="KW-0012">Acyltransferase</keyword>
<evidence type="ECO:0000313" key="11">
    <source>
        <dbReference type="EMBL" id="PKA60035.1"/>
    </source>
</evidence>
<dbReference type="InterPro" id="IPR032805">
    <property type="entry name" value="Wax_synthase_dom"/>
</dbReference>
<feature type="transmembrane region" description="Helical" evidence="9">
    <location>
        <begin position="88"/>
        <end position="107"/>
    </location>
</feature>
<feature type="transmembrane region" description="Helical" evidence="9">
    <location>
        <begin position="213"/>
        <end position="230"/>
    </location>
</feature>
<evidence type="ECO:0000256" key="2">
    <source>
        <dbReference type="ARBA" id="ARBA00005179"/>
    </source>
</evidence>
<keyword evidence="4 11" id="KW-0808">Transferase</keyword>
<dbReference type="AlphaFoldDB" id="A0A2I0AWW0"/>